<evidence type="ECO:0000313" key="1">
    <source>
        <dbReference type="EMBL" id="KAJ9645933.1"/>
    </source>
</evidence>
<evidence type="ECO:0000313" key="2">
    <source>
        <dbReference type="Proteomes" id="UP001172680"/>
    </source>
</evidence>
<accession>A0ACC2ZF99</accession>
<dbReference type="EMBL" id="JAPDRP010000007">
    <property type="protein sequence ID" value="KAJ9645933.1"/>
    <property type="molecule type" value="Genomic_DNA"/>
</dbReference>
<comment type="caution">
    <text evidence="1">The sequence shown here is derived from an EMBL/GenBank/DDBJ whole genome shotgun (WGS) entry which is preliminary data.</text>
</comment>
<protein>
    <submittedName>
        <fullName evidence="1">Uncharacterized protein</fullName>
    </submittedName>
</protein>
<organism evidence="1 2">
    <name type="scientific">Coniosporium tulheliwenetii</name>
    <dbReference type="NCBI Taxonomy" id="3383036"/>
    <lineage>
        <taxon>Eukaryota</taxon>
        <taxon>Fungi</taxon>
        <taxon>Dikarya</taxon>
        <taxon>Ascomycota</taxon>
        <taxon>Pezizomycotina</taxon>
        <taxon>Dothideomycetes</taxon>
        <taxon>Dothideomycetes incertae sedis</taxon>
        <taxon>Coniosporium</taxon>
    </lineage>
</organism>
<name>A0ACC2ZF99_9PEZI</name>
<keyword evidence="2" id="KW-1185">Reference proteome</keyword>
<dbReference type="Proteomes" id="UP001172680">
    <property type="component" value="Unassembled WGS sequence"/>
</dbReference>
<gene>
    <name evidence="1" type="ORF">H2199_002976</name>
</gene>
<proteinExistence type="predicted"/>
<sequence>MSLPPGGPSSSGPSGTGRPSSSSSESIPSLESIPPLDLNLDLEAGLPTNATDPLPTQPPPAYTSGASAATDADAPPPTPSPPAAPPRPTPANRAPCSAPGRTKPYMVRLAQIQDPETLEAEVRRLQARLRMPAPAVPDVAIVAGRPGALLDIANNNGSNRRAVARVQGRPVRPPFSLRHRCGVVLTLLGIAGLILLVISKSAHGSSSGELERMRASQSAALAPSHDMATGYATATSAAVATTTSTATTALYRTTLADGTVIESEGPIEDYGAVINEEYVDRMEKAAGNGWVWTGVGGQWSVLVAATTSATTASTVVMLAKGD</sequence>
<reference evidence="1" key="1">
    <citation type="submission" date="2022-10" db="EMBL/GenBank/DDBJ databases">
        <title>Culturing micro-colonial fungi from biological soil crusts in the Mojave desert and describing Neophaeococcomyces mojavensis, and introducing the new genera and species Taxawa tesnikishii.</title>
        <authorList>
            <person name="Kurbessoian T."/>
            <person name="Stajich J.E."/>
        </authorList>
    </citation>
    <scope>NUCLEOTIDE SEQUENCE</scope>
    <source>
        <strain evidence="1">JES_115</strain>
    </source>
</reference>